<dbReference type="RefSeq" id="WP_203965157.1">
    <property type="nucleotide sequence ID" value="NZ_AP023355.1"/>
</dbReference>
<accession>A0A7R7DWP1</accession>
<dbReference type="SMART" id="SM00563">
    <property type="entry name" value="PlsC"/>
    <property type="match status" value="1"/>
</dbReference>
<dbReference type="SUPFAM" id="SSF69593">
    <property type="entry name" value="Glycerol-3-phosphate (1)-acyltransferase"/>
    <property type="match status" value="1"/>
</dbReference>
<protein>
    <recommendedName>
        <fullName evidence="1">Phospholipid/glycerol acyltransferase domain-containing protein</fullName>
    </recommendedName>
</protein>
<sequence length="216" mass="23439">MIDAVLRATMDRVLRRGLGAVWVRGGLPPGPVVWAANHHSWWDPFVAAGLVRRAGRQPALLMDQASLNRYPFARRVGGFGTDELPSGIRSLRAGRVLVIYPEGRLTAPGPPGRLAAGAGWYARHAPARLLVAATRVALRGEQRPSAYVTLTELAVDGDVEAVTAALSEALRGQLSALDTALAEHDPRLALPGFRRAVTGRLSWDQRVDRLRRGLPW</sequence>
<keyword evidence="3" id="KW-1185">Reference proteome</keyword>
<dbReference type="GO" id="GO:0016746">
    <property type="term" value="F:acyltransferase activity"/>
    <property type="evidence" value="ECO:0007669"/>
    <property type="project" value="InterPro"/>
</dbReference>
<evidence type="ECO:0000259" key="1">
    <source>
        <dbReference type="SMART" id="SM00563"/>
    </source>
</evidence>
<gene>
    <name evidence="2" type="ORF">Athai_67580</name>
</gene>
<dbReference type="KEGG" id="atl:Athai_67580"/>
<reference evidence="2 3" key="1">
    <citation type="submission" date="2020-08" db="EMBL/GenBank/DDBJ databases">
        <title>Whole genome shotgun sequence of Actinocatenispora thailandica NBRC 105041.</title>
        <authorList>
            <person name="Komaki H."/>
            <person name="Tamura T."/>
        </authorList>
    </citation>
    <scope>NUCLEOTIDE SEQUENCE [LARGE SCALE GENOMIC DNA]</scope>
    <source>
        <strain evidence="2 3">NBRC 105041</strain>
    </source>
</reference>
<dbReference type="AlphaFoldDB" id="A0A7R7DWP1"/>
<dbReference type="Proteomes" id="UP000611640">
    <property type="component" value="Chromosome"/>
</dbReference>
<name>A0A7R7DWP1_9ACTN</name>
<dbReference type="InterPro" id="IPR002123">
    <property type="entry name" value="Plipid/glycerol_acylTrfase"/>
</dbReference>
<evidence type="ECO:0000313" key="3">
    <source>
        <dbReference type="Proteomes" id="UP000611640"/>
    </source>
</evidence>
<proteinExistence type="predicted"/>
<evidence type="ECO:0000313" key="2">
    <source>
        <dbReference type="EMBL" id="BCJ39255.1"/>
    </source>
</evidence>
<organism evidence="2 3">
    <name type="scientific">Actinocatenispora thailandica</name>
    <dbReference type="NCBI Taxonomy" id="227318"/>
    <lineage>
        <taxon>Bacteria</taxon>
        <taxon>Bacillati</taxon>
        <taxon>Actinomycetota</taxon>
        <taxon>Actinomycetes</taxon>
        <taxon>Micromonosporales</taxon>
        <taxon>Micromonosporaceae</taxon>
        <taxon>Actinocatenispora</taxon>
    </lineage>
</organism>
<dbReference type="EMBL" id="AP023355">
    <property type="protein sequence ID" value="BCJ39255.1"/>
    <property type="molecule type" value="Genomic_DNA"/>
</dbReference>
<feature type="domain" description="Phospholipid/glycerol acyltransferase" evidence="1">
    <location>
        <begin position="32"/>
        <end position="137"/>
    </location>
</feature>